<dbReference type="Gene3D" id="1.10.530.10">
    <property type="match status" value="1"/>
</dbReference>
<protein>
    <recommendedName>
        <fullName evidence="3">Glycoside hydrolase family 19 catalytic domain-containing protein</fullName>
    </recommendedName>
</protein>
<evidence type="ECO:0000313" key="1">
    <source>
        <dbReference type="EMBL" id="KAL3812179.1"/>
    </source>
</evidence>
<name>A0ABD3RGU9_9STRA</name>
<dbReference type="PANTHER" id="PTHR21113">
    <property type="entry name" value="AGAP001705-PA"/>
    <property type="match status" value="1"/>
</dbReference>
<accession>A0ABD3RGU9</accession>
<comment type="caution">
    <text evidence="1">The sequence shown here is derived from an EMBL/GenBank/DDBJ whole genome shotgun (WGS) entry which is preliminary data.</text>
</comment>
<dbReference type="InterPro" id="IPR023346">
    <property type="entry name" value="Lysozyme-like_dom_sf"/>
</dbReference>
<dbReference type="EMBL" id="JALLPB020000212">
    <property type="protein sequence ID" value="KAL3812179.1"/>
    <property type="molecule type" value="Genomic_DNA"/>
</dbReference>
<keyword evidence="2" id="KW-1185">Reference proteome</keyword>
<dbReference type="Proteomes" id="UP001530377">
    <property type="component" value="Unassembled WGS sequence"/>
</dbReference>
<evidence type="ECO:0000313" key="2">
    <source>
        <dbReference type="Proteomes" id="UP001530377"/>
    </source>
</evidence>
<evidence type="ECO:0008006" key="3">
    <source>
        <dbReference type="Google" id="ProtNLM"/>
    </source>
</evidence>
<organism evidence="1 2">
    <name type="scientific">Cyclostephanos tholiformis</name>
    <dbReference type="NCBI Taxonomy" id="382380"/>
    <lineage>
        <taxon>Eukaryota</taxon>
        <taxon>Sar</taxon>
        <taxon>Stramenopiles</taxon>
        <taxon>Ochrophyta</taxon>
        <taxon>Bacillariophyta</taxon>
        <taxon>Coscinodiscophyceae</taxon>
        <taxon>Thalassiosirophycidae</taxon>
        <taxon>Stephanodiscales</taxon>
        <taxon>Stephanodiscaceae</taxon>
        <taxon>Cyclostephanos</taxon>
    </lineage>
</organism>
<proteinExistence type="predicted"/>
<dbReference type="PANTHER" id="PTHR21113:SF4">
    <property type="entry name" value="CHITIN-BINDING TYPE-4 DOMAIN-CONTAINING PROTEIN"/>
    <property type="match status" value="1"/>
</dbReference>
<dbReference type="AlphaFoldDB" id="A0ABD3RGU9"/>
<reference evidence="1 2" key="1">
    <citation type="submission" date="2024-10" db="EMBL/GenBank/DDBJ databases">
        <title>Updated reference genomes for cyclostephanoid diatoms.</title>
        <authorList>
            <person name="Roberts W.R."/>
            <person name="Alverson A.J."/>
        </authorList>
    </citation>
    <scope>NUCLEOTIDE SEQUENCE [LARGE SCALE GENOMIC DNA]</scope>
    <source>
        <strain evidence="1 2">AJA228-03</strain>
    </source>
</reference>
<dbReference type="SUPFAM" id="SSF53955">
    <property type="entry name" value="Lysozyme-like"/>
    <property type="match status" value="1"/>
</dbReference>
<gene>
    <name evidence="1" type="ORF">ACHAXA_011865</name>
</gene>
<sequence length="838" mass="91911">MDSRRLFDFWGAIVNGANKFKDGIVKGFNWIGDRINDVGEAIVGLVELVKTGEGGDSLNLVNIDESIEEKLSDDGIIFGNSTEVTYAELKGHLTVRADLFVKIKVSLHELSAETGFKIDYSLGVELTLALVIEKTVEKTLWEGREMHKDFMIGPVPVWVTAQPSVESKLSFKAEAKSGLTSLKCGVKGGGLISVAASVSNGITVTNQPPGFEPYFEYERSDGELSVIGSYIVKPIFTVKLYGGLLDGDISFPAGPSMDIAAKVVDINGNSKIALEKFDILAGLSGGVSIGTNLIDDPLYEKELFKFEKKIISLPRASFPSNALHYCEEDPSGAKSAGIDNIFVIQDNDDSIIKNGFTEDVEWFLSDGSDWSLLAQEEPFNAKLSNIGISLSASSASGSLNVAIRPKFPPLPFPVIYSVELESIVKDKTVDCIRNGPCSEGFFDGMAQEFGDIFNYQVFLSQDPDPSKPPSPSKVYKFEDLMKALEVLKRKENFRLWLGDGCGVDAKKRALVNIAAFLGQAMRETIIYDACDENNWDKWRADVFKEPSSPPEYLAAFYPMSSSCGQLGQSYEDYDCPDACPKDPSMDITATTNAAWIGAPPPLFCGPKEKYNNLGYWNPMKFCEGPDKSCDGQPFYYPGQTAGYHFSTDADPKYPNEYYANPLPDADGNTQPARFDNLPRTNVEGCCWWGRGVIQTTGRCNFGKLNKNLGADAQDGLYPDINFCSNPQALCDGPSELKWIAGIFFWVSEVESYKELFGLINYKQWVHDFVLMGCADDPDMEGCDFLFKYASGIVNRGCADPGETGCPGCIPGATCDPAHNVPERVEASKQVLRAFLSRL</sequence>